<name>A0ABS6V549_9SPHN</name>
<accession>A0ABS6V549</accession>
<dbReference type="InterPro" id="IPR020069">
    <property type="entry name" value="Ribosomal_bL9_C"/>
</dbReference>
<keyword evidence="1" id="KW-0699">rRNA-binding</keyword>
<dbReference type="NCBIfam" id="TIGR00158">
    <property type="entry name" value="L9"/>
    <property type="match status" value="1"/>
</dbReference>
<comment type="similarity">
    <text evidence="1">Belongs to the bacterial ribosomal protein bL9 family.</text>
</comment>
<keyword evidence="1" id="KW-0694">RNA-binding</keyword>
<keyword evidence="1 5" id="KW-0689">Ribosomal protein</keyword>
<dbReference type="InterPro" id="IPR020594">
    <property type="entry name" value="Ribosomal_bL9_bac/chp"/>
</dbReference>
<feature type="region of interest" description="Disordered" evidence="3">
    <location>
        <begin position="203"/>
        <end position="248"/>
    </location>
</feature>
<dbReference type="InterPro" id="IPR020070">
    <property type="entry name" value="Ribosomal_bL9_N"/>
</dbReference>
<evidence type="ECO:0000313" key="5">
    <source>
        <dbReference type="EMBL" id="MBW0144687.1"/>
    </source>
</evidence>
<comment type="function">
    <text evidence="1">Binds to the 23S rRNA.</text>
</comment>
<dbReference type="Pfam" id="PF01281">
    <property type="entry name" value="Ribosomal_L9_N"/>
    <property type="match status" value="1"/>
</dbReference>
<sequence>MDVILLERVEKLGGIGDVVTVKNGYARNYLLPNKKALRANDANKAVFEANRDRIEKENAEKRTEAEKIGEKMDGTKLVLIRQASNTGQLYGSVSTRDMVAGMAEEGHKIEKSQVQLVRPIKTIGMHDVVIVLHPEVSVTVQANVARSPEEAELQAEGVDIIARMAEEEQAELLETAIEAGVDEDVVLEPGQVVGEDGTIELADPAAEAAADDADADAGEAEAEADADEAAAEVEAEEAAAEGDEEEKA</sequence>
<dbReference type="Pfam" id="PF03948">
    <property type="entry name" value="Ribosomal_L9_C"/>
    <property type="match status" value="1"/>
</dbReference>
<feature type="compositionally biased region" description="Acidic residues" evidence="3">
    <location>
        <begin position="209"/>
        <end position="248"/>
    </location>
</feature>
<evidence type="ECO:0000259" key="4">
    <source>
        <dbReference type="PROSITE" id="PS00651"/>
    </source>
</evidence>
<dbReference type="PANTHER" id="PTHR21368">
    <property type="entry name" value="50S RIBOSOMAL PROTEIN L9"/>
    <property type="match status" value="1"/>
</dbReference>
<organism evidence="5 6">
    <name type="scientific">Sphingomicrobium clamense</name>
    <dbReference type="NCBI Taxonomy" id="2851013"/>
    <lineage>
        <taxon>Bacteria</taxon>
        <taxon>Pseudomonadati</taxon>
        <taxon>Pseudomonadota</taxon>
        <taxon>Alphaproteobacteria</taxon>
        <taxon>Sphingomonadales</taxon>
        <taxon>Sphingomonadaceae</taxon>
        <taxon>Sphingomicrobium</taxon>
    </lineage>
</organism>
<reference evidence="5 6" key="1">
    <citation type="submission" date="2021-07" db="EMBL/GenBank/DDBJ databases">
        <title>The draft genome sequence of Sphingomicrobium sp. B8.</title>
        <authorList>
            <person name="Mu L."/>
        </authorList>
    </citation>
    <scope>NUCLEOTIDE SEQUENCE [LARGE SCALE GENOMIC DNA]</scope>
    <source>
        <strain evidence="5 6">B8</strain>
    </source>
</reference>
<proteinExistence type="inferred from homology"/>
<feature type="coiled-coil region" evidence="2">
    <location>
        <begin position="44"/>
        <end position="71"/>
    </location>
</feature>
<evidence type="ECO:0000313" key="6">
    <source>
        <dbReference type="Proteomes" id="UP000698028"/>
    </source>
</evidence>
<keyword evidence="6" id="KW-1185">Reference proteome</keyword>
<dbReference type="GO" id="GO:0005840">
    <property type="term" value="C:ribosome"/>
    <property type="evidence" value="ECO:0007669"/>
    <property type="project" value="UniProtKB-KW"/>
</dbReference>
<dbReference type="HAMAP" id="MF_00503">
    <property type="entry name" value="Ribosomal_bL9"/>
    <property type="match status" value="1"/>
</dbReference>
<evidence type="ECO:0000256" key="3">
    <source>
        <dbReference type="SAM" id="MobiDB-lite"/>
    </source>
</evidence>
<keyword evidence="1" id="KW-0687">Ribonucleoprotein</keyword>
<dbReference type="InterPro" id="IPR000244">
    <property type="entry name" value="Ribosomal_bL9"/>
</dbReference>
<dbReference type="EMBL" id="JAHVAH010000001">
    <property type="protein sequence ID" value="MBW0144687.1"/>
    <property type="molecule type" value="Genomic_DNA"/>
</dbReference>
<evidence type="ECO:0000256" key="2">
    <source>
        <dbReference type="SAM" id="Coils"/>
    </source>
</evidence>
<dbReference type="Proteomes" id="UP000698028">
    <property type="component" value="Unassembled WGS sequence"/>
</dbReference>
<evidence type="ECO:0000256" key="1">
    <source>
        <dbReference type="HAMAP-Rule" id="MF_00503"/>
    </source>
</evidence>
<feature type="domain" description="Ribosomal protein L9" evidence="4">
    <location>
        <begin position="13"/>
        <end position="40"/>
    </location>
</feature>
<dbReference type="RefSeq" id="WP_218632653.1">
    <property type="nucleotide sequence ID" value="NZ_JAHVAH010000001.1"/>
</dbReference>
<gene>
    <name evidence="1 5" type="primary">rplI</name>
    <name evidence="5" type="ORF">KTQ36_05190</name>
</gene>
<comment type="caution">
    <text evidence="5">The sequence shown here is derived from an EMBL/GenBank/DDBJ whole genome shotgun (WGS) entry which is preliminary data.</text>
</comment>
<protein>
    <recommendedName>
        <fullName evidence="1">Large ribosomal subunit protein bL9</fullName>
    </recommendedName>
</protein>
<dbReference type="PROSITE" id="PS00651">
    <property type="entry name" value="RIBOSOMAL_L9"/>
    <property type="match status" value="1"/>
</dbReference>
<keyword evidence="2" id="KW-0175">Coiled coil</keyword>